<dbReference type="SUPFAM" id="SSF57701">
    <property type="entry name" value="Zn2/Cys6 DNA-binding domain"/>
    <property type="match status" value="1"/>
</dbReference>
<dbReference type="SMART" id="SM00066">
    <property type="entry name" value="GAL4"/>
    <property type="match status" value="1"/>
</dbReference>
<dbReference type="PROSITE" id="PS00463">
    <property type="entry name" value="ZN2_CY6_FUNGAL_1"/>
    <property type="match status" value="1"/>
</dbReference>
<dbReference type="GO" id="GO:0000981">
    <property type="term" value="F:DNA-binding transcription factor activity, RNA polymerase II-specific"/>
    <property type="evidence" value="ECO:0007669"/>
    <property type="project" value="InterPro"/>
</dbReference>
<dbReference type="GO" id="GO:0008270">
    <property type="term" value="F:zinc ion binding"/>
    <property type="evidence" value="ECO:0007669"/>
    <property type="project" value="InterPro"/>
</dbReference>
<evidence type="ECO:0000256" key="2">
    <source>
        <dbReference type="SAM" id="MobiDB-lite"/>
    </source>
</evidence>
<evidence type="ECO:0000259" key="3">
    <source>
        <dbReference type="PROSITE" id="PS50048"/>
    </source>
</evidence>
<gene>
    <name evidence="4" type="ORF">DBV05_g10147</name>
</gene>
<keyword evidence="5" id="KW-1185">Reference proteome</keyword>
<dbReference type="InterPro" id="IPR036864">
    <property type="entry name" value="Zn2-C6_fun-type_DNA-bd_sf"/>
</dbReference>
<accession>A0A5N5D0J7</accession>
<feature type="domain" description="Zn(2)-C6 fungal-type" evidence="3">
    <location>
        <begin position="36"/>
        <end position="66"/>
    </location>
</feature>
<keyword evidence="1" id="KW-0539">Nucleus</keyword>
<dbReference type="InterPro" id="IPR001138">
    <property type="entry name" value="Zn2Cys6_DnaBD"/>
</dbReference>
<dbReference type="CDD" id="cd00067">
    <property type="entry name" value="GAL4"/>
    <property type="match status" value="1"/>
</dbReference>
<evidence type="ECO:0000313" key="5">
    <source>
        <dbReference type="Proteomes" id="UP000325902"/>
    </source>
</evidence>
<dbReference type="Gene3D" id="4.10.240.10">
    <property type="entry name" value="Zn(2)-C6 fungal-type DNA-binding domain"/>
    <property type="match status" value="1"/>
</dbReference>
<dbReference type="EMBL" id="VCHE01000109">
    <property type="protein sequence ID" value="KAB2571173.1"/>
    <property type="molecule type" value="Genomic_DNA"/>
</dbReference>
<dbReference type="OrthoDB" id="10261408at2759"/>
<name>A0A5N5D0J7_9PEZI</name>
<dbReference type="Pfam" id="PF00172">
    <property type="entry name" value="Zn_clus"/>
    <property type="match status" value="1"/>
</dbReference>
<dbReference type="AlphaFoldDB" id="A0A5N5D0J7"/>
<comment type="caution">
    <text evidence="4">The sequence shown here is derived from an EMBL/GenBank/DDBJ whole genome shotgun (WGS) entry which is preliminary data.</text>
</comment>
<dbReference type="Proteomes" id="UP000325902">
    <property type="component" value="Unassembled WGS sequence"/>
</dbReference>
<evidence type="ECO:0000313" key="4">
    <source>
        <dbReference type="EMBL" id="KAB2571173.1"/>
    </source>
</evidence>
<sequence>MFGTLRCPEGSRRQSSSRRSLSFVETGPFLGASFVACERCRSRKVRCSGQRSGCDQCKASSEPCSYRQHQAAARQQRKSPAGADSSTPESIPTPLEAEKDDEAGEGLEHEGGMVEQDQQCCLELLLGLLNQLQTTCETEWTAHGLLAAHREGVPCCQVALQCARCAGQGDMVLIMALVCEKLARILSRAVWTPPVLAPVWLGPYQVASPQELQAVETAMMSVQLQGLCGLIRGVRATAPWGAAAALLAASEAKTETIALDLALRQ</sequence>
<reference evidence="4 5" key="1">
    <citation type="journal article" date="2019" name="Sci. Rep.">
        <title>A multi-omics analysis of the grapevine pathogen Lasiodiplodia theobromae reveals that temperature affects the expression of virulence- and pathogenicity-related genes.</title>
        <authorList>
            <person name="Felix C."/>
            <person name="Meneses R."/>
            <person name="Goncalves M.F.M."/>
            <person name="Tilleman L."/>
            <person name="Duarte A.S."/>
            <person name="Jorrin-Novo J.V."/>
            <person name="Van de Peer Y."/>
            <person name="Deforce D."/>
            <person name="Van Nieuwerburgh F."/>
            <person name="Esteves A.C."/>
            <person name="Alves A."/>
        </authorList>
    </citation>
    <scope>NUCLEOTIDE SEQUENCE [LARGE SCALE GENOMIC DNA]</scope>
    <source>
        <strain evidence="4 5">LA-SOL3</strain>
    </source>
</reference>
<feature type="compositionally biased region" description="Low complexity" evidence="2">
    <location>
        <begin position="13"/>
        <end position="22"/>
    </location>
</feature>
<organism evidence="4 5">
    <name type="scientific">Lasiodiplodia theobromae</name>
    <dbReference type="NCBI Taxonomy" id="45133"/>
    <lineage>
        <taxon>Eukaryota</taxon>
        <taxon>Fungi</taxon>
        <taxon>Dikarya</taxon>
        <taxon>Ascomycota</taxon>
        <taxon>Pezizomycotina</taxon>
        <taxon>Dothideomycetes</taxon>
        <taxon>Dothideomycetes incertae sedis</taxon>
        <taxon>Botryosphaeriales</taxon>
        <taxon>Botryosphaeriaceae</taxon>
        <taxon>Lasiodiplodia</taxon>
    </lineage>
</organism>
<protein>
    <submittedName>
        <fullName evidence="4">Putative transcriptional regulatory protein</fullName>
    </submittedName>
</protein>
<dbReference type="PROSITE" id="PS50048">
    <property type="entry name" value="ZN2_CY6_FUNGAL_2"/>
    <property type="match status" value="1"/>
</dbReference>
<feature type="region of interest" description="Disordered" evidence="2">
    <location>
        <begin position="69"/>
        <end position="103"/>
    </location>
</feature>
<evidence type="ECO:0000256" key="1">
    <source>
        <dbReference type="ARBA" id="ARBA00023242"/>
    </source>
</evidence>
<proteinExistence type="predicted"/>
<feature type="region of interest" description="Disordered" evidence="2">
    <location>
        <begin position="1"/>
        <end position="22"/>
    </location>
</feature>